<organism evidence="3 4">
    <name type="scientific">Penicillium subrubescens</name>
    <dbReference type="NCBI Taxonomy" id="1316194"/>
    <lineage>
        <taxon>Eukaryota</taxon>
        <taxon>Fungi</taxon>
        <taxon>Dikarya</taxon>
        <taxon>Ascomycota</taxon>
        <taxon>Pezizomycotina</taxon>
        <taxon>Eurotiomycetes</taxon>
        <taxon>Eurotiomycetidae</taxon>
        <taxon>Eurotiales</taxon>
        <taxon>Aspergillaceae</taxon>
        <taxon>Penicillium</taxon>
    </lineage>
</organism>
<feature type="compositionally biased region" description="Polar residues" evidence="2">
    <location>
        <begin position="96"/>
        <end position="114"/>
    </location>
</feature>
<accession>A0A1Q5UED6</accession>
<comment type="caution">
    <text evidence="3">The sequence shown here is derived from an EMBL/GenBank/DDBJ whole genome shotgun (WGS) entry which is preliminary data.</text>
</comment>
<sequence length="407" mass="45569">MQPKSFICRVALKKGSFKPQVRSEDGLSRNRDVSMSTIASQMRISVVCENQNPLVSLEAIASQMRRGRVYEESGQGPSSVTPQPVTAWEQPEFPQLSESSSVLSEAPTTSTLSGRVSPEEEGEIPRSLKRKRQPARLPATPSSSTRTTPAHSPSTVATSPGSPDVARKIRFLRLDSPSPIKDEALESPSRPRLRSEAKKLKTEMDTAKASSQALQHDLATVRARLEKEKRENAKLKAKAGKDKDDIEELRAGLKTLRSEFESEKLEKADMEKQLVDLWAKVEPLQHGFGGESDGGNTNINPETREEMAQIVHMNEVLRRVLQGERGYRNEMYGKLHSLREKVGPLLAKVDELQETIDVMKAHFSAHDAPIELIMDFVRNFHQWWVDRYNARREDADGEREPTGGPET</sequence>
<keyword evidence="1" id="KW-0175">Coiled coil</keyword>
<dbReference type="EMBL" id="MNBE01000310">
    <property type="protein sequence ID" value="OKP10834.1"/>
    <property type="molecule type" value="Genomic_DNA"/>
</dbReference>
<keyword evidence="4" id="KW-1185">Reference proteome</keyword>
<dbReference type="AlphaFoldDB" id="A0A1Q5UED6"/>
<feature type="compositionally biased region" description="Low complexity" evidence="2">
    <location>
        <begin position="138"/>
        <end position="155"/>
    </location>
</feature>
<dbReference type="Proteomes" id="UP000186955">
    <property type="component" value="Unassembled WGS sequence"/>
</dbReference>
<proteinExistence type="predicted"/>
<feature type="coiled-coil region" evidence="1">
    <location>
        <begin position="190"/>
        <end position="273"/>
    </location>
</feature>
<name>A0A1Q5UED6_9EURO</name>
<protein>
    <submittedName>
        <fullName evidence="3">Uncharacterized protein</fullName>
    </submittedName>
</protein>
<evidence type="ECO:0000256" key="1">
    <source>
        <dbReference type="SAM" id="Coils"/>
    </source>
</evidence>
<gene>
    <name evidence="3" type="ORF">PENSUB_3654</name>
</gene>
<feature type="region of interest" description="Disordered" evidence="2">
    <location>
        <begin position="93"/>
        <end position="164"/>
    </location>
</feature>
<evidence type="ECO:0000313" key="3">
    <source>
        <dbReference type="EMBL" id="OKP10834.1"/>
    </source>
</evidence>
<evidence type="ECO:0000256" key="2">
    <source>
        <dbReference type="SAM" id="MobiDB-lite"/>
    </source>
</evidence>
<reference evidence="3 4" key="1">
    <citation type="submission" date="2016-10" db="EMBL/GenBank/DDBJ databases">
        <title>Genome sequence of the ascomycete fungus Penicillium subrubescens.</title>
        <authorList>
            <person name="De Vries R.P."/>
            <person name="Peng M."/>
            <person name="Dilokpimol A."/>
            <person name="Hilden K."/>
            <person name="Makela M.R."/>
            <person name="Grigoriev I."/>
            <person name="Riley R."/>
            <person name="Granchi Z."/>
        </authorList>
    </citation>
    <scope>NUCLEOTIDE SEQUENCE [LARGE SCALE GENOMIC DNA]</scope>
    <source>
        <strain evidence="3 4">CBS 132785</strain>
    </source>
</reference>
<evidence type="ECO:0000313" key="4">
    <source>
        <dbReference type="Proteomes" id="UP000186955"/>
    </source>
</evidence>